<dbReference type="AlphaFoldDB" id="D8QYG9"/>
<dbReference type="PANTHER" id="PTHR13457">
    <property type="entry name" value="BAP28"/>
    <property type="match status" value="1"/>
</dbReference>
<sequence length="425" mass="47522">MFVRASQCKISAIFQAGQRKEILFHRETVAFVPFQKTLFSAESTQTVESFSHDKLNQKVLSAFVLLPPPHQVLEYLIRIYVYNVEDVMISILPFHKTGVSVRIVQLLKLEWEFLKEVKKSGAAPPHEDAPMTMLSWKLSMIYDTASVVTIPHVLMTDSQVGGLMIIGLLTGKAALTTNLCSSLLEIESLVTLVTGNCSRELAGANAHLAASTPSLGKLKHIETDIIDYLLEINVEHNSVLHSGKKQMRTLLEALSAFRLQDVIQPLCGLLALNLLSSDLYNGLESSFQLLRTIQMFICPGCPSATVICSRGLLKPLFELLRVHLNGRWPKCETTVVDCNRSIYRDFARCSTTPSDDLVNVSEGFINFVSEPRKKVFQSYVSRDAARKKRSAATGDPEAHMKIVTQISKLLEKQDLSFHKRLYQPC</sequence>
<dbReference type="InterPro" id="IPR040191">
    <property type="entry name" value="UTP10"/>
</dbReference>
<dbReference type="HOGENOM" id="CLU_646243_0_0_1"/>
<dbReference type="Gramene" id="EFJ35197">
    <property type="protein sequence ID" value="EFJ35197"/>
    <property type="gene ID" value="SELMODRAFT_405123"/>
</dbReference>
<accession>D8QYG9</accession>
<proteinExistence type="predicted"/>
<dbReference type="InParanoid" id="D8QYG9"/>
<organism evidence="2">
    <name type="scientific">Selaginella moellendorffii</name>
    <name type="common">Spikemoss</name>
    <dbReference type="NCBI Taxonomy" id="88036"/>
    <lineage>
        <taxon>Eukaryota</taxon>
        <taxon>Viridiplantae</taxon>
        <taxon>Streptophyta</taxon>
        <taxon>Embryophyta</taxon>
        <taxon>Tracheophyta</taxon>
        <taxon>Lycopodiopsida</taxon>
        <taxon>Selaginellales</taxon>
        <taxon>Selaginellaceae</taxon>
        <taxon>Selaginella</taxon>
    </lineage>
</organism>
<name>D8QYG9_SELML</name>
<evidence type="ECO:0000313" key="2">
    <source>
        <dbReference type="Proteomes" id="UP000001514"/>
    </source>
</evidence>
<dbReference type="KEGG" id="smo:SELMODRAFT_405123"/>
<dbReference type="STRING" id="88036.D8QYG9"/>
<dbReference type="eggNOG" id="KOG1837">
    <property type="taxonomic scope" value="Eukaryota"/>
</dbReference>
<dbReference type="EMBL" id="GL377568">
    <property type="protein sequence ID" value="EFJ35197.1"/>
    <property type="molecule type" value="Genomic_DNA"/>
</dbReference>
<reference evidence="1 2" key="1">
    <citation type="journal article" date="2011" name="Science">
        <title>The Selaginella genome identifies genetic changes associated with the evolution of vascular plants.</title>
        <authorList>
            <person name="Banks J.A."/>
            <person name="Nishiyama T."/>
            <person name="Hasebe M."/>
            <person name="Bowman J.L."/>
            <person name="Gribskov M."/>
            <person name="dePamphilis C."/>
            <person name="Albert V.A."/>
            <person name="Aono N."/>
            <person name="Aoyama T."/>
            <person name="Ambrose B.A."/>
            <person name="Ashton N.W."/>
            <person name="Axtell M.J."/>
            <person name="Barker E."/>
            <person name="Barker M.S."/>
            <person name="Bennetzen J.L."/>
            <person name="Bonawitz N.D."/>
            <person name="Chapple C."/>
            <person name="Cheng C."/>
            <person name="Correa L.G."/>
            <person name="Dacre M."/>
            <person name="DeBarry J."/>
            <person name="Dreyer I."/>
            <person name="Elias M."/>
            <person name="Engstrom E.M."/>
            <person name="Estelle M."/>
            <person name="Feng L."/>
            <person name="Finet C."/>
            <person name="Floyd S.K."/>
            <person name="Frommer W.B."/>
            <person name="Fujita T."/>
            <person name="Gramzow L."/>
            <person name="Gutensohn M."/>
            <person name="Harholt J."/>
            <person name="Hattori M."/>
            <person name="Heyl A."/>
            <person name="Hirai T."/>
            <person name="Hiwatashi Y."/>
            <person name="Ishikawa M."/>
            <person name="Iwata M."/>
            <person name="Karol K.G."/>
            <person name="Koehler B."/>
            <person name="Kolukisaoglu U."/>
            <person name="Kubo M."/>
            <person name="Kurata T."/>
            <person name="Lalonde S."/>
            <person name="Li K."/>
            <person name="Li Y."/>
            <person name="Litt A."/>
            <person name="Lyons E."/>
            <person name="Manning G."/>
            <person name="Maruyama T."/>
            <person name="Michael T.P."/>
            <person name="Mikami K."/>
            <person name="Miyazaki S."/>
            <person name="Morinaga S."/>
            <person name="Murata T."/>
            <person name="Mueller-Roeber B."/>
            <person name="Nelson D.R."/>
            <person name="Obara M."/>
            <person name="Oguri Y."/>
            <person name="Olmstead R.G."/>
            <person name="Onodera N."/>
            <person name="Petersen B.L."/>
            <person name="Pils B."/>
            <person name="Prigge M."/>
            <person name="Rensing S.A."/>
            <person name="Riano-Pachon D.M."/>
            <person name="Roberts A.W."/>
            <person name="Sato Y."/>
            <person name="Scheller H.V."/>
            <person name="Schulz B."/>
            <person name="Schulz C."/>
            <person name="Shakirov E.V."/>
            <person name="Shibagaki N."/>
            <person name="Shinohara N."/>
            <person name="Shippen D.E."/>
            <person name="Soerensen I."/>
            <person name="Sotooka R."/>
            <person name="Sugimoto N."/>
            <person name="Sugita M."/>
            <person name="Sumikawa N."/>
            <person name="Tanurdzic M."/>
            <person name="Theissen G."/>
            <person name="Ulvskov P."/>
            <person name="Wakazuki S."/>
            <person name="Weng J.K."/>
            <person name="Willats W.W."/>
            <person name="Wipf D."/>
            <person name="Wolf P.G."/>
            <person name="Yang L."/>
            <person name="Zimmer A.D."/>
            <person name="Zhu Q."/>
            <person name="Mitros T."/>
            <person name="Hellsten U."/>
            <person name="Loque D."/>
            <person name="Otillar R."/>
            <person name="Salamov A."/>
            <person name="Schmutz J."/>
            <person name="Shapiro H."/>
            <person name="Lindquist E."/>
            <person name="Lucas S."/>
            <person name="Rokhsar D."/>
            <person name="Grigoriev I.V."/>
        </authorList>
    </citation>
    <scope>NUCLEOTIDE SEQUENCE [LARGE SCALE GENOMIC DNA]</scope>
</reference>
<dbReference type="PANTHER" id="PTHR13457:SF1">
    <property type="entry name" value="HEAT REPEAT-CONTAINING PROTEIN 1"/>
    <property type="match status" value="1"/>
</dbReference>
<gene>
    <name evidence="1" type="ORF">SELMODRAFT_405123</name>
</gene>
<keyword evidence="2" id="KW-1185">Reference proteome</keyword>
<dbReference type="Proteomes" id="UP000001514">
    <property type="component" value="Unassembled WGS sequence"/>
</dbReference>
<evidence type="ECO:0000313" key="1">
    <source>
        <dbReference type="EMBL" id="EFJ35197.1"/>
    </source>
</evidence>
<protein>
    <submittedName>
        <fullName evidence="1">Uncharacterized protein</fullName>
    </submittedName>
</protein>